<proteinExistence type="predicted"/>
<gene>
    <name evidence="1" type="ORF">ACFFGX_14675</name>
</gene>
<dbReference type="Proteomes" id="UP001589891">
    <property type="component" value="Unassembled WGS sequence"/>
</dbReference>
<comment type="caution">
    <text evidence="1">The sequence shown here is derived from an EMBL/GenBank/DDBJ whole genome shotgun (WGS) entry which is preliminary data.</text>
</comment>
<accession>A0ABV6SMH5</accession>
<dbReference type="EMBL" id="JBHLSS010000094">
    <property type="protein sequence ID" value="MFC0710738.1"/>
    <property type="molecule type" value="Genomic_DNA"/>
</dbReference>
<evidence type="ECO:0000313" key="2">
    <source>
        <dbReference type="Proteomes" id="UP001589891"/>
    </source>
</evidence>
<reference evidence="1 2" key="1">
    <citation type="submission" date="2024-09" db="EMBL/GenBank/DDBJ databases">
        <authorList>
            <person name="Sun Q."/>
            <person name="Mori K."/>
        </authorList>
    </citation>
    <scope>NUCLEOTIDE SEQUENCE [LARGE SCALE GENOMIC DNA]</scope>
    <source>
        <strain evidence="1 2">NCAIM B.01794</strain>
    </source>
</reference>
<name>A0ABV6SMH5_AZOPA</name>
<evidence type="ECO:0008006" key="3">
    <source>
        <dbReference type="Google" id="ProtNLM"/>
    </source>
</evidence>
<protein>
    <recommendedName>
        <fullName evidence="3">Prophage PssSM-03</fullName>
    </recommendedName>
</protein>
<organism evidence="1 2">
    <name type="scientific">Azorhizophilus paspali</name>
    <name type="common">Azotobacter paspali</name>
    <dbReference type="NCBI Taxonomy" id="69963"/>
    <lineage>
        <taxon>Bacteria</taxon>
        <taxon>Pseudomonadati</taxon>
        <taxon>Pseudomonadota</taxon>
        <taxon>Gammaproteobacteria</taxon>
        <taxon>Pseudomonadales</taxon>
        <taxon>Pseudomonadaceae</taxon>
        <taxon>Azorhizophilus</taxon>
    </lineage>
</organism>
<keyword evidence="2" id="KW-1185">Reference proteome</keyword>
<evidence type="ECO:0000313" key="1">
    <source>
        <dbReference type="EMBL" id="MFC0710738.1"/>
    </source>
</evidence>
<sequence>MTIQAFPFSQSVVDIIATGVFTALYAAELQFVNETVRAHTGTGELILDGQVYYGVGQFGEVGAAQETDNSSGAKTVDLTISGLDSNLISAALVDKCRGRPGRLLFVVIDQAGNMAADVLFSGRMDAAKFSYAGNGGDNTITVSLADRMAEWSREGTERWTDENHQRRQPGDRFWFAVAQISEWPIYWGAKKDSPAFDYS</sequence>
<dbReference type="RefSeq" id="WP_376947124.1">
    <property type="nucleotide sequence ID" value="NZ_CP171449.1"/>
</dbReference>